<protein>
    <submittedName>
        <fullName evidence="10">Endonuclease/exonuclease/phosphatase family protein</fullName>
    </submittedName>
</protein>
<dbReference type="SUPFAM" id="SSF56219">
    <property type="entry name" value="DNase I-like"/>
    <property type="match status" value="1"/>
</dbReference>
<evidence type="ECO:0000313" key="10">
    <source>
        <dbReference type="EMBL" id="HIT16828.1"/>
    </source>
</evidence>
<evidence type="ECO:0000259" key="9">
    <source>
        <dbReference type="Pfam" id="PF03372"/>
    </source>
</evidence>
<keyword evidence="10" id="KW-0255">Endonuclease</keyword>
<keyword evidence="3" id="KW-0540">Nuclease</keyword>
<reference evidence="10" key="2">
    <citation type="journal article" date="2021" name="PeerJ">
        <title>Extensive microbial diversity within the chicken gut microbiome revealed by metagenomics and culture.</title>
        <authorList>
            <person name="Gilroy R."/>
            <person name="Ravi A."/>
            <person name="Getino M."/>
            <person name="Pursley I."/>
            <person name="Horton D.L."/>
            <person name="Alikhan N.F."/>
            <person name="Baker D."/>
            <person name="Gharbi K."/>
            <person name="Hall N."/>
            <person name="Watson M."/>
            <person name="Adriaenssens E.M."/>
            <person name="Foster-Nyarko E."/>
            <person name="Jarju S."/>
            <person name="Secka A."/>
            <person name="Antonio M."/>
            <person name="Oren A."/>
            <person name="Chaudhuri R.R."/>
            <person name="La Ragione R."/>
            <person name="Hildebrand F."/>
            <person name="Pallen M.J."/>
        </authorList>
    </citation>
    <scope>NUCLEOTIDE SEQUENCE</scope>
    <source>
        <strain evidence="10">14508</strain>
    </source>
</reference>
<evidence type="ECO:0000256" key="6">
    <source>
        <dbReference type="ARBA" id="ARBA00022801"/>
    </source>
</evidence>
<dbReference type="EMBL" id="DVKI01000012">
    <property type="protein sequence ID" value="HIT16828.1"/>
    <property type="molecule type" value="Genomic_DNA"/>
</dbReference>
<dbReference type="AlphaFoldDB" id="A0A9D1G8K5"/>
<feature type="domain" description="Endonuclease/exonuclease/phosphatase" evidence="9">
    <location>
        <begin position="61"/>
        <end position="262"/>
    </location>
</feature>
<dbReference type="InterPro" id="IPR005135">
    <property type="entry name" value="Endo/exonuclease/phosphatase"/>
</dbReference>
<dbReference type="GO" id="GO:0006281">
    <property type="term" value="P:DNA repair"/>
    <property type="evidence" value="ECO:0007669"/>
    <property type="project" value="UniProtKB-KW"/>
</dbReference>
<keyword evidence="5" id="KW-0227">DNA damage</keyword>
<keyword evidence="4" id="KW-0479">Metal-binding</keyword>
<keyword evidence="6" id="KW-0378">Hydrolase</keyword>
<dbReference type="Proteomes" id="UP000886893">
    <property type="component" value="Unassembled WGS sequence"/>
</dbReference>
<dbReference type="GO" id="GO:0046872">
    <property type="term" value="F:metal ion binding"/>
    <property type="evidence" value="ECO:0007669"/>
    <property type="project" value="UniProtKB-KW"/>
</dbReference>
<comment type="cofactor">
    <cofactor evidence="2">
        <name>Mg(2+)</name>
        <dbReference type="ChEBI" id="CHEBI:18420"/>
    </cofactor>
</comment>
<proteinExistence type="predicted"/>
<dbReference type="InterPro" id="IPR051547">
    <property type="entry name" value="TDP2-like"/>
</dbReference>
<dbReference type="GO" id="GO:0016787">
    <property type="term" value="F:hydrolase activity"/>
    <property type="evidence" value="ECO:0007669"/>
    <property type="project" value="UniProtKB-KW"/>
</dbReference>
<dbReference type="GO" id="GO:0004519">
    <property type="term" value="F:endonuclease activity"/>
    <property type="evidence" value="ECO:0007669"/>
    <property type="project" value="UniProtKB-KW"/>
</dbReference>
<evidence type="ECO:0000256" key="7">
    <source>
        <dbReference type="ARBA" id="ARBA00022842"/>
    </source>
</evidence>
<comment type="caution">
    <text evidence="10">The sequence shown here is derived from an EMBL/GenBank/DDBJ whole genome shotgun (WGS) entry which is preliminary data.</text>
</comment>
<dbReference type="Pfam" id="PF03372">
    <property type="entry name" value="Exo_endo_phos"/>
    <property type="match status" value="1"/>
</dbReference>
<dbReference type="PANTHER" id="PTHR15822">
    <property type="entry name" value="TRAF AND TNF RECEPTOR-ASSOCIATED PROTEIN"/>
    <property type="match status" value="1"/>
</dbReference>
<organism evidence="10 11">
    <name type="scientific">Candidatus Caccosoma faecigallinarum</name>
    <dbReference type="NCBI Taxonomy" id="2840720"/>
    <lineage>
        <taxon>Bacteria</taxon>
        <taxon>Bacillati</taxon>
        <taxon>Bacillota</taxon>
        <taxon>Bacillota incertae sedis</taxon>
        <taxon>Candidatus Caccosoma</taxon>
    </lineage>
</organism>
<evidence type="ECO:0000256" key="8">
    <source>
        <dbReference type="ARBA" id="ARBA00023204"/>
    </source>
</evidence>
<evidence type="ECO:0000256" key="4">
    <source>
        <dbReference type="ARBA" id="ARBA00022723"/>
    </source>
</evidence>
<dbReference type="InterPro" id="IPR036691">
    <property type="entry name" value="Endo/exonu/phosph_ase_sf"/>
</dbReference>
<reference evidence="10" key="1">
    <citation type="submission" date="2020-10" db="EMBL/GenBank/DDBJ databases">
        <authorList>
            <person name="Gilroy R."/>
        </authorList>
    </citation>
    <scope>NUCLEOTIDE SEQUENCE</scope>
    <source>
        <strain evidence="10">14508</strain>
    </source>
</reference>
<gene>
    <name evidence="10" type="ORF">IAD04_00385</name>
</gene>
<evidence type="ECO:0000256" key="1">
    <source>
        <dbReference type="ARBA" id="ARBA00001936"/>
    </source>
</evidence>
<evidence type="ECO:0000256" key="3">
    <source>
        <dbReference type="ARBA" id="ARBA00022722"/>
    </source>
</evidence>
<dbReference type="Gene3D" id="3.60.10.10">
    <property type="entry name" value="Endonuclease/exonuclease/phosphatase"/>
    <property type="match status" value="1"/>
</dbReference>
<name>A0A9D1G8K5_9FIRM</name>
<dbReference type="PANTHER" id="PTHR15822:SF4">
    <property type="entry name" value="TYROSYL-DNA PHOSPHODIESTERASE 2"/>
    <property type="match status" value="1"/>
</dbReference>
<keyword evidence="8" id="KW-0234">DNA repair</keyword>
<evidence type="ECO:0000256" key="5">
    <source>
        <dbReference type="ARBA" id="ARBA00022763"/>
    </source>
</evidence>
<accession>A0A9D1G8K5</accession>
<comment type="cofactor">
    <cofactor evidence="1">
        <name>Mn(2+)</name>
        <dbReference type="ChEBI" id="CHEBI:29035"/>
    </cofactor>
</comment>
<evidence type="ECO:0000256" key="2">
    <source>
        <dbReference type="ARBA" id="ARBA00001946"/>
    </source>
</evidence>
<keyword evidence="7" id="KW-0460">Magnesium</keyword>
<sequence length="363" mass="41123">MRFLKKIFKILGSLLFVIILIVAGYASYITLQYYRIEDQQIQTIHHNSQTQVQLNQEYKIMTYNVGFGAYSHDFSFFMDGGKDSVAKNKAEVLKNTNGAIATLQTQNPDFIFLQEVDTNSTRSYHVNQDALFAQAFADYGHIHSINFHSGFLFYPLLNPHGSVLSGLTTLSKYAISTSIRRSLPVSNAWPAKFFDLDRALQFHRLPIMNSTQELVLIHAHLSAYDKGGLIRKQQLVLLNAILEQEKQLGNYVIVGGDYNHDLIGDLGKPFTNQPVPSWVQIFPEESLVEGFQVVKIQNAPSIRSTDVPYDEKGIGKDKKNYFCIVDGFIVSDNIEVNLEASFVVENEFLYSDHQPVCMSFTIK</sequence>
<evidence type="ECO:0000313" key="11">
    <source>
        <dbReference type="Proteomes" id="UP000886893"/>
    </source>
</evidence>